<protein>
    <recommendedName>
        <fullName evidence="3">RNase H type-1 domain-containing protein</fullName>
    </recommendedName>
</protein>
<dbReference type="EMBL" id="JABFAC010247392">
    <property type="protein sequence ID" value="MBA0636872.1"/>
    <property type="molecule type" value="Genomic_DNA"/>
</dbReference>
<accession>A0A7J8TFG4</accession>
<proteinExistence type="predicted"/>
<dbReference type="Proteomes" id="UP000593561">
    <property type="component" value="Unassembled WGS sequence"/>
</dbReference>
<dbReference type="PANTHER" id="PTHR47723">
    <property type="entry name" value="OS05G0353850 PROTEIN"/>
    <property type="match status" value="1"/>
</dbReference>
<dbReference type="AlphaFoldDB" id="A0A7J8TFG4"/>
<gene>
    <name evidence="1" type="ORF">Godav_005412</name>
</gene>
<dbReference type="PANTHER" id="PTHR47723:SF13">
    <property type="entry name" value="PUTATIVE-RELATED"/>
    <property type="match status" value="1"/>
</dbReference>
<dbReference type="InterPro" id="IPR044730">
    <property type="entry name" value="RNase_H-like_dom_plant"/>
</dbReference>
<name>A0A7J8TFG4_GOSDV</name>
<evidence type="ECO:0000313" key="1">
    <source>
        <dbReference type="EMBL" id="MBA0636872.1"/>
    </source>
</evidence>
<reference evidence="1 2" key="1">
    <citation type="journal article" date="2019" name="Genome Biol. Evol.">
        <title>Insights into the evolution of the New World diploid cottons (Gossypium, subgenus Houzingenia) based on genome sequencing.</title>
        <authorList>
            <person name="Grover C.E."/>
            <person name="Arick M.A. 2nd"/>
            <person name="Thrash A."/>
            <person name="Conover J.L."/>
            <person name="Sanders W.S."/>
            <person name="Peterson D.G."/>
            <person name="Frelichowski J.E."/>
            <person name="Scheffler J.A."/>
            <person name="Scheffler B.E."/>
            <person name="Wendel J.F."/>
        </authorList>
    </citation>
    <scope>NUCLEOTIDE SEQUENCE [LARGE SCALE GENOMIC DNA]</scope>
    <source>
        <strain evidence="1">27</strain>
        <tissue evidence="1">Leaf</tissue>
    </source>
</reference>
<dbReference type="CDD" id="cd06222">
    <property type="entry name" value="RNase_H_like"/>
    <property type="match status" value="1"/>
</dbReference>
<sequence>MCVFLNTDGVVYSMSGFAASGGVTRKSKGKWILGYNRFLGKCSVAVAELESKLGGPKNSLIRRIQQILAFEEKWSLIYVPRETNRAADALEKMALLSDESLHMFEDPPLEITEILKDDSSFDNLSMIYTM</sequence>
<comment type="caution">
    <text evidence="1">The sequence shown here is derived from an EMBL/GenBank/DDBJ whole genome shotgun (WGS) entry which is preliminary data.</text>
</comment>
<evidence type="ECO:0000313" key="2">
    <source>
        <dbReference type="Proteomes" id="UP000593561"/>
    </source>
</evidence>
<evidence type="ECO:0008006" key="3">
    <source>
        <dbReference type="Google" id="ProtNLM"/>
    </source>
</evidence>
<organism evidence="1 2">
    <name type="scientific">Gossypium davidsonii</name>
    <name type="common">Davidson's cotton</name>
    <name type="synonym">Gossypium klotzschianum subsp. davidsonii</name>
    <dbReference type="NCBI Taxonomy" id="34287"/>
    <lineage>
        <taxon>Eukaryota</taxon>
        <taxon>Viridiplantae</taxon>
        <taxon>Streptophyta</taxon>
        <taxon>Embryophyta</taxon>
        <taxon>Tracheophyta</taxon>
        <taxon>Spermatophyta</taxon>
        <taxon>Magnoliopsida</taxon>
        <taxon>eudicotyledons</taxon>
        <taxon>Gunneridae</taxon>
        <taxon>Pentapetalae</taxon>
        <taxon>rosids</taxon>
        <taxon>malvids</taxon>
        <taxon>Malvales</taxon>
        <taxon>Malvaceae</taxon>
        <taxon>Malvoideae</taxon>
        <taxon>Gossypium</taxon>
    </lineage>
</organism>
<keyword evidence="2" id="KW-1185">Reference proteome</keyword>
<dbReference type="InterPro" id="IPR053151">
    <property type="entry name" value="RNase_H-like"/>
</dbReference>